<dbReference type="RefSeq" id="WP_192396489.1">
    <property type="nucleotide sequence ID" value="NZ_CAJHIU010000004.1"/>
</dbReference>
<reference evidence="2 3" key="1">
    <citation type="submission" date="2020-09" db="EMBL/GenBank/DDBJ databases">
        <title>Methylomonas albis sp. nov. and Methylomonas fluvii sp. nov.: Two cold-adapted methanotrophs from the River Elbe and an amended description of Methylovulum psychrotolerans strain Eb1.</title>
        <authorList>
            <person name="Bussmann I.K."/>
            <person name="Klings K.-W."/>
            <person name="Warnstedt J."/>
            <person name="Hoppert M."/>
            <person name="Saborowski A."/>
            <person name="Horn F."/>
            <person name="Liebner S."/>
        </authorList>
    </citation>
    <scope>NUCLEOTIDE SEQUENCE [LARGE SCALE GENOMIC DNA]</scope>
    <source>
        <strain evidence="2 3">EbB</strain>
    </source>
</reference>
<dbReference type="PROSITE" id="PS50943">
    <property type="entry name" value="HTH_CROC1"/>
    <property type="match status" value="1"/>
</dbReference>
<evidence type="ECO:0000259" key="1">
    <source>
        <dbReference type="PROSITE" id="PS50943"/>
    </source>
</evidence>
<sequence>MRDRLESKLEVAGFLEKIINRSTYSQKEIAEMCGFNTPNIITMLKQGATKVPVEKIPALAKALDIDRVEFFELVMKNYRPKEYEVIVEIFGEPISDAERAIIKLLRQIIPAGQLVNNTNHYRNKIRVALEN</sequence>
<dbReference type="InterPro" id="IPR010982">
    <property type="entry name" value="Lambda_DNA-bd_dom_sf"/>
</dbReference>
<comment type="caution">
    <text evidence="2">The sequence shown here is derived from an EMBL/GenBank/DDBJ whole genome shotgun (WGS) entry which is preliminary data.</text>
</comment>
<keyword evidence="3" id="KW-1185">Reference proteome</keyword>
<dbReference type="Gene3D" id="1.10.260.40">
    <property type="entry name" value="lambda repressor-like DNA-binding domains"/>
    <property type="match status" value="1"/>
</dbReference>
<dbReference type="InterPro" id="IPR001387">
    <property type="entry name" value="Cro/C1-type_HTH"/>
</dbReference>
<proteinExistence type="predicted"/>
<dbReference type="EMBL" id="JACXST010000004">
    <property type="protein sequence ID" value="MBD9363775.1"/>
    <property type="molecule type" value="Genomic_DNA"/>
</dbReference>
<name>A0ABR9DLF3_9GAMM</name>
<evidence type="ECO:0000313" key="3">
    <source>
        <dbReference type="Proteomes" id="UP000641152"/>
    </source>
</evidence>
<accession>A0ABR9DLF3</accession>
<dbReference type="Proteomes" id="UP000641152">
    <property type="component" value="Unassembled WGS sequence"/>
</dbReference>
<dbReference type="SUPFAM" id="SSF47413">
    <property type="entry name" value="lambda repressor-like DNA-binding domains"/>
    <property type="match status" value="1"/>
</dbReference>
<protein>
    <submittedName>
        <fullName evidence="2">XRE family transcriptional regulator</fullName>
    </submittedName>
</protein>
<gene>
    <name evidence="2" type="ORF">EBB_25435</name>
</gene>
<feature type="domain" description="HTH cro/C1-type" evidence="1">
    <location>
        <begin position="15"/>
        <end position="70"/>
    </location>
</feature>
<organism evidence="2 3">
    <name type="scientific">Methylomonas fluvii</name>
    <dbReference type="NCBI Taxonomy" id="1854564"/>
    <lineage>
        <taxon>Bacteria</taxon>
        <taxon>Pseudomonadati</taxon>
        <taxon>Pseudomonadota</taxon>
        <taxon>Gammaproteobacteria</taxon>
        <taxon>Methylococcales</taxon>
        <taxon>Methylococcaceae</taxon>
        <taxon>Methylomonas</taxon>
    </lineage>
</organism>
<evidence type="ECO:0000313" key="2">
    <source>
        <dbReference type="EMBL" id="MBD9363775.1"/>
    </source>
</evidence>